<sequence length="406" mass="43619">MKTKFKYLSLFSLLVVLSFGIGAVSSANYDIDDTTYSNDFDNNGDILSNSSINNGDTLNIGNLTNKNMNINKSLNIVGLSDSTVNNGTIIISANNSTIINLTIINYAQDSIRVYGASYIDIINNSIQIEGVADPNDPYSTVTGIYLEGNTDYVNIINNNININGSDAYSYGISNNIWIYSYVDPNNEFNIDHTLTNFNISDNTININTTGVYAGGIYSSTISNYIIADNDVFISSNQFMYGIVVNDESTLTSSDLDAVTNVSIVNNNVTGIGKNDGTMVYLIELFLLGNTLISGNNLNGTGNGVYGVAVAGADNVNITDNNLAINASGNLDSIGSNADWIPSGIAGVILYQGIQDDSTNVRIADNNFFIDNYSWEMGINDTGYTGVPSDDFVDNNLNGLPVEDGIF</sequence>
<accession>A0A843APE4</accession>
<comment type="caution">
    <text evidence="1">The sequence shown here is derived from an EMBL/GenBank/DDBJ whole genome shotgun (WGS) entry which is preliminary data.</text>
</comment>
<dbReference type="EMBL" id="JADIIN010000036">
    <property type="protein sequence ID" value="MBF4468660.1"/>
    <property type="molecule type" value="Genomic_DNA"/>
</dbReference>
<dbReference type="AlphaFoldDB" id="A0A843APE4"/>
<organism evidence="1 2">
    <name type="scientific">Methanobrevibacter arboriphilus</name>
    <dbReference type="NCBI Taxonomy" id="39441"/>
    <lineage>
        <taxon>Archaea</taxon>
        <taxon>Methanobacteriati</taxon>
        <taxon>Methanobacteriota</taxon>
        <taxon>Methanomada group</taxon>
        <taxon>Methanobacteria</taxon>
        <taxon>Methanobacteriales</taxon>
        <taxon>Methanobacteriaceae</taxon>
        <taxon>Methanobrevibacter</taxon>
    </lineage>
</organism>
<dbReference type="RefSeq" id="WP_278522604.1">
    <property type="nucleotide sequence ID" value="NZ_JADIIN010000036.1"/>
</dbReference>
<proteinExistence type="predicted"/>
<protein>
    <recommendedName>
        <fullName evidence="3">Adhesin-like protein</fullName>
    </recommendedName>
</protein>
<evidence type="ECO:0000313" key="2">
    <source>
        <dbReference type="Proteomes" id="UP000658733"/>
    </source>
</evidence>
<reference evidence="1" key="1">
    <citation type="submission" date="2020-10" db="EMBL/GenBank/DDBJ databases">
        <title>Dehalococcoides mccartyi of a TCE/Cr reducing biochatode.</title>
        <authorList>
            <person name="Matturro B."/>
        </authorList>
    </citation>
    <scope>NUCLEOTIDE SEQUENCE</scope>
    <source>
        <strain evidence="1">Bin4</strain>
    </source>
</reference>
<evidence type="ECO:0000313" key="1">
    <source>
        <dbReference type="EMBL" id="MBF4468660.1"/>
    </source>
</evidence>
<dbReference type="Proteomes" id="UP000658733">
    <property type="component" value="Unassembled WGS sequence"/>
</dbReference>
<name>A0A843APE4_METAZ</name>
<evidence type="ECO:0008006" key="3">
    <source>
        <dbReference type="Google" id="ProtNLM"/>
    </source>
</evidence>
<gene>
    <name evidence="1" type="ORF">ISP01_04580</name>
</gene>